<evidence type="ECO:0000313" key="1">
    <source>
        <dbReference type="EMBL" id="RWR80333.1"/>
    </source>
</evidence>
<proteinExistence type="predicted"/>
<gene>
    <name evidence="1" type="ORF">CKAN_00896700</name>
</gene>
<dbReference type="PANTHER" id="PTHR31365">
    <property type="entry name" value="EXPRESSED PROTEIN"/>
    <property type="match status" value="1"/>
</dbReference>
<dbReference type="PANTHER" id="PTHR31365:SF2">
    <property type="entry name" value="OS01G0771100 PROTEIN"/>
    <property type="match status" value="1"/>
</dbReference>
<keyword evidence="2" id="KW-1185">Reference proteome</keyword>
<dbReference type="SUPFAM" id="SSF54529">
    <property type="entry name" value="Mitochondrial glycoprotein MAM33-like"/>
    <property type="match status" value="1"/>
</dbReference>
<evidence type="ECO:0000313" key="2">
    <source>
        <dbReference type="Proteomes" id="UP000283530"/>
    </source>
</evidence>
<dbReference type="AlphaFoldDB" id="A0A443NP76"/>
<dbReference type="InterPro" id="IPR036561">
    <property type="entry name" value="MAM33_sf"/>
</dbReference>
<reference evidence="1 2" key="1">
    <citation type="journal article" date="2019" name="Nat. Plants">
        <title>Stout camphor tree genome fills gaps in understanding of flowering plant genome evolution.</title>
        <authorList>
            <person name="Chaw S.M."/>
            <person name="Liu Y.C."/>
            <person name="Wu Y.W."/>
            <person name="Wang H.Y."/>
            <person name="Lin C.I."/>
            <person name="Wu C.S."/>
            <person name="Ke H.M."/>
            <person name="Chang L.Y."/>
            <person name="Hsu C.Y."/>
            <person name="Yang H.T."/>
            <person name="Sudianto E."/>
            <person name="Hsu M.H."/>
            <person name="Wu K.P."/>
            <person name="Wang L.N."/>
            <person name="Leebens-Mack J.H."/>
            <person name="Tsai I.J."/>
        </authorList>
    </citation>
    <scope>NUCLEOTIDE SEQUENCE [LARGE SCALE GENOMIC DNA]</scope>
    <source>
        <strain evidence="2">cv. Chaw 1501</strain>
        <tissue evidence="1">Young leaves</tissue>
    </source>
</reference>
<dbReference type="EMBL" id="QPKB01000003">
    <property type="protein sequence ID" value="RWR80333.1"/>
    <property type="molecule type" value="Genomic_DNA"/>
</dbReference>
<protein>
    <submittedName>
        <fullName evidence="1">Mitochondrial acidic protein MAM33</fullName>
    </submittedName>
</protein>
<dbReference type="Pfam" id="PF02330">
    <property type="entry name" value="MAM33"/>
    <property type="match status" value="1"/>
</dbReference>
<dbReference type="STRING" id="337451.A0A443NP76"/>
<sequence length="59" mass="7093">MGADLDEKMRDALHSFIQERGVDENLFTFLQAWLYVKDHRNLMRWFKSVGTFINERKST</sequence>
<dbReference type="InterPro" id="IPR003428">
    <property type="entry name" value="MAM33"/>
</dbReference>
<dbReference type="Gene3D" id="3.10.280.10">
    <property type="entry name" value="Mitochondrial glycoprotein"/>
    <property type="match status" value="1"/>
</dbReference>
<organism evidence="1 2">
    <name type="scientific">Cinnamomum micranthum f. kanehirae</name>
    <dbReference type="NCBI Taxonomy" id="337451"/>
    <lineage>
        <taxon>Eukaryota</taxon>
        <taxon>Viridiplantae</taxon>
        <taxon>Streptophyta</taxon>
        <taxon>Embryophyta</taxon>
        <taxon>Tracheophyta</taxon>
        <taxon>Spermatophyta</taxon>
        <taxon>Magnoliopsida</taxon>
        <taxon>Magnoliidae</taxon>
        <taxon>Laurales</taxon>
        <taxon>Lauraceae</taxon>
        <taxon>Cinnamomum</taxon>
    </lineage>
</organism>
<comment type="caution">
    <text evidence="1">The sequence shown here is derived from an EMBL/GenBank/DDBJ whole genome shotgun (WGS) entry which is preliminary data.</text>
</comment>
<accession>A0A443NP76</accession>
<name>A0A443NP76_9MAGN</name>
<dbReference type="GO" id="GO:0005759">
    <property type="term" value="C:mitochondrial matrix"/>
    <property type="evidence" value="ECO:0007669"/>
    <property type="project" value="InterPro"/>
</dbReference>
<dbReference type="OrthoDB" id="278212at2759"/>
<dbReference type="Proteomes" id="UP000283530">
    <property type="component" value="Unassembled WGS sequence"/>
</dbReference>